<dbReference type="OrthoDB" id="9776390at2"/>
<keyword evidence="7 10" id="KW-0067">ATP-binding</keyword>
<evidence type="ECO:0000313" key="14">
    <source>
        <dbReference type="EMBL" id="EWM54604.1"/>
    </source>
</evidence>
<feature type="site" description="Interaction with substrate tRNA" evidence="10">
    <location>
        <position position="129"/>
    </location>
</feature>
<comment type="caution">
    <text evidence="10">Lacks conserved residue(s) required for the propagation of feature annotation.</text>
</comment>
<evidence type="ECO:0000256" key="8">
    <source>
        <dbReference type="ARBA" id="ARBA00022842"/>
    </source>
</evidence>
<evidence type="ECO:0000256" key="11">
    <source>
        <dbReference type="RuleBase" id="RU003783"/>
    </source>
</evidence>
<dbReference type="FunFam" id="1.10.20.140:FF:000001">
    <property type="entry name" value="tRNA dimethylallyltransferase"/>
    <property type="match status" value="1"/>
</dbReference>
<accession>W7UT66</accession>
<dbReference type="GO" id="GO:0052381">
    <property type="term" value="F:tRNA dimethylallyltransferase activity"/>
    <property type="evidence" value="ECO:0007669"/>
    <property type="project" value="UniProtKB-UniRule"/>
</dbReference>
<dbReference type="eggNOG" id="COG0324">
    <property type="taxonomic scope" value="Bacteria"/>
</dbReference>
<proteinExistence type="inferred from homology"/>
<dbReference type="GO" id="GO:0005524">
    <property type="term" value="F:ATP binding"/>
    <property type="evidence" value="ECO:0007669"/>
    <property type="project" value="UniProtKB-UniRule"/>
</dbReference>
<keyword evidence="8 10" id="KW-0460">Magnesium</keyword>
<organism evidence="14 15">
    <name type="scientific">Ruminococcus flavefaciens 007c</name>
    <dbReference type="NCBI Taxonomy" id="1341157"/>
    <lineage>
        <taxon>Bacteria</taxon>
        <taxon>Bacillati</taxon>
        <taxon>Bacillota</taxon>
        <taxon>Clostridia</taxon>
        <taxon>Eubacteriales</taxon>
        <taxon>Oscillospiraceae</taxon>
        <taxon>Ruminococcus</taxon>
    </lineage>
</organism>
<dbReference type="NCBIfam" id="TIGR00174">
    <property type="entry name" value="miaA"/>
    <property type="match status" value="1"/>
</dbReference>
<dbReference type="InterPro" id="IPR039657">
    <property type="entry name" value="Dimethylallyltransferase"/>
</dbReference>
<evidence type="ECO:0000256" key="3">
    <source>
        <dbReference type="ARBA" id="ARBA00005842"/>
    </source>
</evidence>
<dbReference type="EMBL" id="ATAX01000010">
    <property type="protein sequence ID" value="EWM54604.1"/>
    <property type="molecule type" value="Genomic_DNA"/>
</dbReference>
<evidence type="ECO:0000256" key="7">
    <source>
        <dbReference type="ARBA" id="ARBA00022840"/>
    </source>
</evidence>
<dbReference type="Pfam" id="PF01715">
    <property type="entry name" value="IPPT"/>
    <property type="match status" value="1"/>
</dbReference>
<feature type="binding site" evidence="10">
    <location>
        <begin position="15"/>
        <end position="22"/>
    </location>
    <ligand>
        <name>ATP</name>
        <dbReference type="ChEBI" id="CHEBI:30616"/>
    </ligand>
</feature>
<sequence length="317" mass="35764">MNENNKKPFVLAVVGPTASGKTWLGVELAKIYGGEVISADSMQIYKGMDIASAKPSEAEKQGIPHHLMDFLDRDVSFSAADYVSLANEKIQEILSRGKLPIIVGGTGLYIDSLLENVKFSEGGSDEAYRGELYAFAGENGNEALHARLAELDPEAAEGIHPNNLVRVVRALEVCHVTGRKFSDLKRESRMVESPYDSLIIGLNFEDRQKLYDRIDLRVDEMVKAGLVEEARQLWLESGMKTAANAIGYKELIPYFTGDAELEDCIAVIKQETRRYAKRQLTWFRRNGRIEWIMVDRFNKKNEILEKCKKTIAKHFKM</sequence>
<evidence type="ECO:0000256" key="12">
    <source>
        <dbReference type="RuleBase" id="RU003784"/>
    </source>
</evidence>
<protein>
    <recommendedName>
        <fullName evidence="10">tRNA dimethylallyltransferase</fullName>
        <ecNumber evidence="10">2.5.1.75</ecNumber>
    </recommendedName>
    <alternativeName>
        <fullName evidence="10">Dimethylallyl diphosphate:tRNA dimethylallyltransferase</fullName>
        <shortName evidence="10">DMAPP:tRNA dimethylallyltransferase</shortName>
        <shortName evidence="10">DMATase</shortName>
    </alternativeName>
    <alternativeName>
        <fullName evidence="10">Isopentenyl-diphosphate:tRNA isopentenyltransferase</fullName>
        <shortName evidence="10">IPP transferase</shortName>
        <shortName evidence="10">IPPT</shortName>
        <shortName evidence="10">IPTase</shortName>
    </alternativeName>
</protein>
<evidence type="ECO:0000256" key="1">
    <source>
        <dbReference type="ARBA" id="ARBA00001946"/>
    </source>
</evidence>
<comment type="catalytic activity">
    <reaction evidence="9 10 11">
        <text>adenosine(37) in tRNA + dimethylallyl diphosphate = N(6)-dimethylallyladenosine(37) in tRNA + diphosphate</text>
        <dbReference type="Rhea" id="RHEA:26482"/>
        <dbReference type="Rhea" id="RHEA-COMP:10162"/>
        <dbReference type="Rhea" id="RHEA-COMP:10375"/>
        <dbReference type="ChEBI" id="CHEBI:33019"/>
        <dbReference type="ChEBI" id="CHEBI:57623"/>
        <dbReference type="ChEBI" id="CHEBI:74411"/>
        <dbReference type="ChEBI" id="CHEBI:74415"/>
        <dbReference type="EC" id="2.5.1.75"/>
    </reaction>
</comment>
<evidence type="ECO:0000256" key="4">
    <source>
        <dbReference type="ARBA" id="ARBA00022679"/>
    </source>
</evidence>
<evidence type="ECO:0000256" key="2">
    <source>
        <dbReference type="ARBA" id="ARBA00003213"/>
    </source>
</evidence>
<name>W7UT66_RUMFL</name>
<dbReference type="PANTHER" id="PTHR11088">
    <property type="entry name" value="TRNA DIMETHYLALLYLTRANSFERASE"/>
    <property type="match status" value="1"/>
</dbReference>
<dbReference type="EC" id="2.5.1.75" evidence="10"/>
<dbReference type="Proteomes" id="UP000019365">
    <property type="component" value="Unassembled WGS sequence"/>
</dbReference>
<reference evidence="14 15" key="1">
    <citation type="journal article" date="2014" name="PLoS ONE">
        <title>Rumen cellulosomics: divergent fiber-degrading strategies revealed by comparative genome-wide analysis of six ruminococcal strains.</title>
        <authorList>
            <person name="Dassa B."/>
            <person name="Borovok I."/>
            <person name="Ruimy-Israeli V."/>
            <person name="Lamed R."/>
            <person name="Flint H.J."/>
            <person name="Duncan S.H."/>
            <person name="Henrissat B."/>
            <person name="Coutinho P."/>
            <person name="Morrison M."/>
            <person name="Mosoni P."/>
            <person name="Yeoman C.J."/>
            <person name="White B.A."/>
            <person name="Bayer E.A."/>
        </authorList>
    </citation>
    <scope>NUCLEOTIDE SEQUENCE [LARGE SCALE GENOMIC DNA]</scope>
    <source>
        <strain evidence="14 15">007c</strain>
    </source>
</reference>
<evidence type="ECO:0000256" key="13">
    <source>
        <dbReference type="RuleBase" id="RU003785"/>
    </source>
</evidence>
<keyword evidence="6 10" id="KW-0547">Nucleotide-binding</keyword>
<dbReference type="AlphaFoldDB" id="W7UT66"/>
<dbReference type="SUPFAM" id="SSF52540">
    <property type="entry name" value="P-loop containing nucleoside triphosphate hydrolases"/>
    <property type="match status" value="1"/>
</dbReference>
<comment type="similarity">
    <text evidence="3 10 13">Belongs to the IPP transferase family.</text>
</comment>
<keyword evidence="4 10" id="KW-0808">Transferase</keyword>
<feature type="binding site" evidence="10">
    <location>
        <begin position="17"/>
        <end position="22"/>
    </location>
    <ligand>
        <name>substrate</name>
    </ligand>
</feature>
<dbReference type="PATRIC" id="fig|1341157.4.peg.656"/>
<dbReference type="InterPro" id="IPR027417">
    <property type="entry name" value="P-loop_NTPase"/>
</dbReference>
<dbReference type="GO" id="GO:0006400">
    <property type="term" value="P:tRNA modification"/>
    <property type="evidence" value="ECO:0007669"/>
    <property type="project" value="TreeGrafter"/>
</dbReference>
<evidence type="ECO:0000256" key="10">
    <source>
        <dbReference type="HAMAP-Rule" id="MF_00185"/>
    </source>
</evidence>
<dbReference type="Gene3D" id="3.40.50.300">
    <property type="entry name" value="P-loop containing nucleotide triphosphate hydrolases"/>
    <property type="match status" value="1"/>
</dbReference>
<comment type="subunit">
    <text evidence="10">Monomer.</text>
</comment>
<evidence type="ECO:0000313" key="15">
    <source>
        <dbReference type="Proteomes" id="UP000019365"/>
    </source>
</evidence>
<dbReference type="InterPro" id="IPR018022">
    <property type="entry name" value="IPT"/>
</dbReference>
<evidence type="ECO:0000256" key="9">
    <source>
        <dbReference type="ARBA" id="ARBA00049563"/>
    </source>
</evidence>
<comment type="function">
    <text evidence="2 10 12">Catalyzes the transfer of a dimethylallyl group onto the adenine at position 37 in tRNAs that read codons beginning with uridine, leading to the formation of N6-(dimethylallyl)adenosine (i(6)A).</text>
</comment>
<gene>
    <name evidence="10" type="primary">miaA</name>
    <name evidence="14" type="ORF">RF007C_03875</name>
</gene>
<dbReference type="PANTHER" id="PTHR11088:SF60">
    <property type="entry name" value="TRNA DIMETHYLALLYLTRANSFERASE"/>
    <property type="match status" value="1"/>
</dbReference>
<evidence type="ECO:0000256" key="6">
    <source>
        <dbReference type="ARBA" id="ARBA00022741"/>
    </source>
</evidence>
<feature type="region of interest" description="Interaction with substrate tRNA" evidence="10">
    <location>
        <begin position="40"/>
        <end position="43"/>
    </location>
</feature>
<feature type="site" description="Interaction with substrate tRNA" evidence="10">
    <location>
        <position position="106"/>
    </location>
</feature>
<dbReference type="Gene3D" id="1.10.20.140">
    <property type="match status" value="1"/>
</dbReference>
<dbReference type="RefSeq" id="WP_037297190.1">
    <property type="nucleotide sequence ID" value="NZ_ATAX01000010.1"/>
</dbReference>
<keyword evidence="5 10" id="KW-0819">tRNA processing</keyword>
<dbReference type="HAMAP" id="MF_00185">
    <property type="entry name" value="IPP_trans"/>
    <property type="match status" value="1"/>
</dbReference>
<evidence type="ECO:0000256" key="5">
    <source>
        <dbReference type="ARBA" id="ARBA00022694"/>
    </source>
</evidence>
<comment type="cofactor">
    <cofactor evidence="1 10">
        <name>Mg(2+)</name>
        <dbReference type="ChEBI" id="CHEBI:18420"/>
    </cofactor>
</comment>
<comment type="caution">
    <text evidence="14">The sequence shown here is derived from an EMBL/GenBank/DDBJ whole genome shotgun (WGS) entry which is preliminary data.</text>
</comment>
<keyword evidence="15" id="KW-1185">Reference proteome</keyword>